<evidence type="ECO:0000259" key="7">
    <source>
        <dbReference type="Pfam" id="PF07980"/>
    </source>
</evidence>
<evidence type="ECO:0000256" key="6">
    <source>
        <dbReference type="SAM" id="SignalP"/>
    </source>
</evidence>
<dbReference type="Gene3D" id="1.25.40.390">
    <property type="match status" value="1"/>
</dbReference>
<dbReference type="Pfam" id="PF14322">
    <property type="entry name" value="SusD-like_3"/>
    <property type="match status" value="1"/>
</dbReference>
<dbReference type="InterPro" id="IPR012944">
    <property type="entry name" value="SusD_RagB_dom"/>
</dbReference>
<evidence type="ECO:0000256" key="2">
    <source>
        <dbReference type="ARBA" id="ARBA00006275"/>
    </source>
</evidence>
<organism evidence="9 10">
    <name type="scientific">Arenibacter echinorum</name>
    <dbReference type="NCBI Taxonomy" id="440515"/>
    <lineage>
        <taxon>Bacteria</taxon>
        <taxon>Pseudomonadati</taxon>
        <taxon>Bacteroidota</taxon>
        <taxon>Flavobacteriia</taxon>
        <taxon>Flavobacteriales</taxon>
        <taxon>Flavobacteriaceae</taxon>
        <taxon>Arenibacter</taxon>
    </lineage>
</organism>
<evidence type="ECO:0000259" key="8">
    <source>
        <dbReference type="Pfam" id="PF14322"/>
    </source>
</evidence>
<dbReference type="CDD" id="cd08977">
    <property type="entry name" value="SusD"/>
    <property type="match status" value="1"/>
</dbReference>
<evidence type="ECO:0000256" key="5">
    <source>
        <dbReference type="ARBA" id="ARBA00023237"/>
    </source>
</evidence>
<dbReference type="Pfam" id="PF07980">
    <property type="entry name" value="SusD_RagB"/>
    <property type="match status" value="1"/>
</dbReference>
<dbReference type="InterPro" id="IPR033985">
    <property type="entry name" value="SusD-like_N"/>
</dbReference>
<evidence type="ECO:0000256" key="1">
    <source>
        <dbReference type="ARBA" id="ARBA00004442"/>
    </source>
</evidence>
<comment type="caution">
    <text evidence="9">The sequence shown here is derived from an EMBL/GenBank/DDBJ whole genome shotgun (WGS) entry which is preliminary data.</text>
</comment>
<dbReference type="PROSITE" id="PS51257">
    <property type="entry name" value="PROKAR_LIPOPROTEIN"/>
    <property type="match status" value="1"/>
</dbReference>
<dbReference type="InterPro" id="IPR011990">
    <property type="entry name" value="TPR-like_helical_dom_sf"/>
</dbReference>
<evidence type="ECO:0000313" key="10">
    <source>
        <dbReference type="Proteomes" id="UP000249696"/>
    </source>
</evidence>
<feature type="signal peptide" evidence="6">
    <location>
        <begin position="1"/>
        <end position="19"/>
    </location>
</feature>
<sequence>MKNLIILLCVFSLFFTACSDILEEEPKTFISSVNFYKSEADFNAALMGLYVDVRNIGLQKNLQEVFADYSDFPESAEQTGDIWQNNPSANFWPIRQNWSYPYAIINNANLVLAGLENIELEAAVEAGIEAEAKCLRAYAYFQLVQLYGDIPLRTEPVRSLDEIQKEKSSQNDIYDLIINDLIFAESNLPDDAVDEGRVYKSAATGLLAKVYLTTAGYPLNITANYSLAKTKAVEVITSDKFQLLGDYAQVFHNNRYTSETIWEALVSPPNVGNPLHQNTAPTGNQTATMLPTEAFINSFAIGDRRMEWGIKDGYTNAKGNEIVSRTYYNKFIDEQFFEDELSPAETSSTLDYTIPILRLAEMYLIAAEAENEMNGPAAAYEYINKVRERARIDNADPLNVPDLSGLSQEDFRDAVLMERKWELHLEGSAWFDLKRTQSFDLVQAARGTELVVPIGPYNNTWLIPDFEISNNNIDQNPSYGGN</sequence>
<comment type="subcellular location">
    <subcellularLocation>
        <location evidence="1">Cell outer membrane</location>
    </subcellularLocation>
</comment>
<accession>A0A327QUP9</accession>
<reference evidence="9 10" key="1">
    <citation type="submission" date="2018-06" db="EMBL/GenBank/DDBJ databases">
        <title>Genomic Encyclopedia of Archaeal and Bacterial Type Strains, Phase II (KMG-II): from individual species to whole genera.</title>
        <authorList>
            <person name="Goeker M."/>
        </authorList>
    </citation>
    <scope>NUCLEOTIDE SEQUENCE [LARGE SCALE GENOMIC DNA]</scope>
    <source>
        <strain evidence="9 10">DSM 23522</strain>
    </source>
</reference>
<gene>
    <name evidence="9" type="ORF">LV92_03564</name>
</gene>
<keyword evidence="10" id="KW-1185">Reference proteome</keyword>
<comment type="similarity">
    <text evidence="2">Belongs to the SusD family.</text>
</comment>
<dbReference type="EMBL" id="QLLN01000007">
    <property type="protein sequence ID" value="RAJ08001.1"/>
    <property type="molecule type" value="Genomic_DNA"/>
</dbReference>
<dbReference type="SUPFAM" id="SSF48452">
    <property type="entry name" value="TPR-like"/>
    <property type="match status" value="1"/>
</dbReference>
<keyword evidence="3 6" id="KW-0732">Signal</keyword>
<feature type="domain" description="SusD-like N-terminal" evidence="8">
    <location>
        <begin position="40"/>
        <end position="212"/>
    </location>
</feature>
<dbReference type="OrthoDB" id="630434at2"/>
<dbReference type="Proteomes" id="UP000249696">
    <property type="component" value="Unassembled WGS sequence"/>
</dbReference>
<dbReference type="RefSeq" id="WP_111624919.1">
    <property type="nucleotide sequence ID" value="NZ_QLLN01000007.1"/>
</dbReference>
<keyword evidence="4" id="KW-0472">Membrane</keyword>
<name>A0A327QUP9_9FLAO</name>
<dbReference type="GO" id="GO:0009279">
    <property type="term" value="C:cell outer membrane"/>
    <property type="evidence" value="ECO:0007669"/>
    <property type="project" value="UniProtKB-SubCell"/>
</dbReference>
<feature type="chain" id="PRO_5016337210" evidence="6">
    <location>
        <begin position="20"/>
        <end position="482"/>
    </location>
</feature>
<proteinExistence type="inferred from homology"/>
<keyword evidence="5" id="KW-0998">Cell outer membrane</keyword>
<feature type="domain" description="RagB/SusD" evidence="7">
    <location>
        <begin position="311"/>
        <end position="441"/>
    </location>
</feature>
<dbReference type="AlphaFoldDB" id="A0A327QUP9"/>
<evidence type="ECO:0000256" key="3">
    <source>
        <dbReference type="ARBA" id="ARBA00022729"/>
    </source>
</evidence>
<evidence type="ECO:0000313" key="9">
    <source>
        <dbReference type="EMBL" id="RAJ08001.1"/>
    </source>
</evidence>
<evidence type="ECO:0000256" key="4">
    <source>
        <dbReference type="ARBA" id="ARBA00023136"/>
    </source>
</evidence>
<protein>
    <submittedName>
        <fullName evidence="9">Putative outer membrane starch-binding protein</fullName>
    </submittedName>
</protein>